<keyword evidence="3" id="KW-0456">Lyase</keyword>
<dbReference type="InterPro" id="IPR029058">
    <property type="entry name" value="AB_hydrolase_fold"/>
</dbReference>
<dbReference type="InterPro" id="IPR000073">
    <property type="entry name" value="AB_hydrolase_1"/>
</dbReference>
<dbReference type="GO" id="GO:0016020">
    <property type="term" value="C:membrane"/>
    <property type="evidence" value="ECO:0007669"/>
    <property type="project" value="TreeGrafter"/>
</dbReference>
<dbReference type="Pfam" id="PF00561">
    <property type="entry name" value="Abhydrolase_1"/>
    <property type="match status" value="1"/>
</dbReference>
<dbReference type="PANTHER" id="PTHR43798">
    <property type="entry name" value="MONOACYLGLYCEROL LIPASE"/>
    <property type="match status" value="1"/>
</dbReference>
<comment type="caution">
    <text evidence="3">The sequence shown here is derived from an EMBL/GenBank/DDBJ whole genome shotgun (WGS) entry which is preliminary data.</text>
</comment>
<keyword evidence="1" id="KW-0378">Hydrolase</keyword>
<dbReference type="AlphaFoldDB" id="A0A645HRF7"/>
<name>A0A645HRF7_9ZZZZ</name>
<feature type="domain" description="AB hydrolase-1" evidence="2">
    <location>
        <begin position="20"/>
        <end position="125"/>
    </location>
</feature>
<dbReference type="EC" id="4.2.99.20" evidence="3"/>
<organism evidence="3">
    <name type="scientific">bioreactor metagenome</name>
    <dbReference type="NCBI Taxonomy" id="1076179"/>
    <lineage>
        <taxon>unclassified sequences</taxon>
        <taxon>metagenomes</taxon>
        <taxon>ecological metagenomes</taxon>
    </lineage>
</organism>
<protein>
    <submittedName>
        <fullName evidence="3">2-succinyl-6-hydroxy-2, 4-cyclohexadiene-1-carboxylate synthase</fullName>
        <ecNumber evidence="3">4.2.99.20</ecNumber>
    </submittedName>
</protein>
<dbReference type="GO" id="GO:0070205">
    <property type="term" value="F:2-succinyl-6-hydroxy-2,4-cyclohexadiene-1-carboxylate synthase activity"/>
    <property type="evidence" value="ECO:0007669"/>
    <property type="project" value="UniProtKB-EC"/>
</dbReference>
<evidence type="ECO:0000313" key="3">
    <source>
        <dbReference type="EMBL" id="MPN37953.1"/>
    </source>
</evidence>
<sequence length="190" mass="20433">MGTLLFRGIEIHYESIGTGKPFLFLHGLGGDSSAVTASYSPPAGIRLITFDFPGHGQSGYSGDDLFSFSTFTELLFALQDSLDLVPCAVGGISMGAAVSLRAALLESKRFTRLILVRPAWLNAPMEQNVQHVYAEIACFLRMDNGLNSYRSSTLSRTLSAEYPALESSMLGLLSYPRGAETAGNDCFGDC</sequence>
<accession>A0A645HRF7</accession>
<dbReference type="EMBL" id="VSSQ01092893">
    <property type="protein sequence ID" value="MPN37953.1"/>
    <property type="molecule type" value="Genomic_DNA"/>
</dbReference>
<proteinExistence type="predicted"/>
<dbReference type="InterPro" id="IPR050266">
    <property type="entry name" value="AB_hydrolase_sf"/>
</dbReference>
<dbReference type="Gene3D" id="3.40.50.1820">
    <property type="entry name" value="alpha/beta hydrolase"/>
    <property type="match status" value="1"/>
</dbReference>
<dbReference type="PANTHER" id="PTHR43798:SF31">
    <property type="entry name" value="AB HYDROLASE SUPERFAMILY PROTEIN YCLE"/>
    <property type="match status" value="1"/>
</dbReference>
<evidence type="ECO:0000259" key="2">
    <source>
        <dbReference type="Pfam" id="PF00561"/>
    </source>
</evidence>
<evidence type="ECO:0000256" key="1">
    <source>
        <dbReference type="ARBA" id="ARBA00022801"/>
    </source>
</evidence>
<gene>
    <name evidence="3" type="primary">menH_40</name>
    <name evidence="3" type="ORF">SDC9_185474</name>
</gene>
<dbReference type="GO" id="GO:0016787">
    <property type="term" value="F:hydrolase activity"/>
    <property type="evidence" value="ECO:0007669"/>
    <property type="project" value="UniProtKB-KW"/>
</dbReference>
<reference evidence="3" key="1">
    <citation type="submission" date="2019-08" db="EMBL/GenBank/DDBJ databases">
        <authorList>
            <person name="Kucharzyk K."/>
            <person name="Murdoch R.W."/>
            <person name="Higgins S."/>
            <person name="Loffler F."/>
        </authorList>
    </citation>
    <scope>NUCLEOTIDE SEQUENCE</scope>
</reference>
<dbReference type="SUPFAM" id="SSF53474">
    <property type="entry name" value="alpha/beta-Hydrolases"/>
    <property type="match status" value="1"/>
</dbReference>